<organism evidence="2 3">
    <name type="scientific">Aeromicrobium halocynthiae</name>
    <dbReference type="NCBI Taxonomy" id="560557"/>
    <lineage>
        <taxon>Bacteria</taxon>
        <taxon>Bacillati</taxon>
        <taxon>Actinomycetota</taxon>
        <taxon>Actinomycetes</taxon>
        <taxon>Propionibacteriales</taxon>
        <taxon>Nocardioidaceae</taxon>
        <taxon>Aeromicrobium</taxon>
    </lineage>
</organism>
<reference evidence="3" key="1">
    <citation type="journal article" date="2019" name="Int. J. Syst. Evol. Microbiol.">
        <title>The Global Catalogue of Microorganisms (GCM) 10K type strain sequencing project: providing services to taxonomists for standard genome sequencing and annotation.</title>
        <authorList>
            <consortium name="The Broad Institute Genomics Platform"/>
            <consortium name="The Broad Institute Genome Sequencing Center for Infectious Disease"/>
            <person name="Wu L."/>
            <person name="Ma J."/>
        </authorList>
    </citation>
    <scope>NUCLEOTIDE SEQUENCE [LARGE SCALE GENOMIC DNA]</scope>
    <source>
        <strain evidence="3">JCM 15749</strain>
    </source>
</reference>
<dbReference type="Proteomes" id="UP001501480">
    <property type="component" value="Unassembled WGS sequence"/>
</dbReference>
<comment type="caution">
    <text evidence="2">The sequence shown here is derived from an EMBL/GenBank/DDBJ whole genome shotgun (WGS) entry which is preliminary data.</text>
</comment>
<proteinExistence type="predicted"/>
<evidence type="ECO:0000259" key="1">
    <source>
        <dbReference type="Pfam" id="PF17765"/>
    </source>
</evidence>
<dbReference type="Pfam" id="PF17765">
    <property type="entry name" value="MLTR_LBD"/>
    <property type="match status" value="1"/>
</dbReference>
<feature type="domain" description="MmyB-like transcription regulator ligand binding" evidence="1">
    <location>
        <begin position="41"/>
        <end position="116"/>
    </location>
</feature>
<dbReference type="PANTHER" id="PTHR35010:SF2">
    <property type="entry name" value="BLL4672 PROTEIN"/>
    <property type="match status" value="1"/>
</dbReference>
<sequence length="123" mass="13522">MRRMTRTLNVSVVRPISGRAASGLVGATPGWEIALVTPQPAAALAVELAERDEELRDVWARHEVGLVPHDLKRYLHPEVGLLELYCQRLLDPEQSHAMLVYTAAPGSESYEKLQLLSVLAGPT</sequence>
<evidence type="ECO:0000313" key="2">
    <source>
        <dbReference type="EMBL" id="GAA2078706.1"/>
    </source>
</evidence>
<dbReference type="InterPro" id="IPR041413">
    <property type="entry name" value="MLTR_LBD"/>
</dbReference>
<accession>A0ABP5HM23</accession>
<evidence type="ECO:0000313" key="3">
    <source>
        <dbReference type="Proteomes" id="UP001501480"/>
    </source>
</evidence>
<keyword evidence="3" id="KW-1185">Reference proteome</keyword>
<dbReference type="Gene3D" id="3.30.450.180">
    <property type="match status" value="1"/>
</dbReference>
<protein>
    <recommendedName>
        <fullName evidence="1">MmyB-like transcription regulator ligand binding domain-containing protein</fullName>
    </recommendedName>
</protein>
<gene>
    <name evidence="2" type="ORF">GCM10009821_18270</name>
</gene>
<dbReference type="PANTHER" id="PTHR35010">
    <property type="entry name" value="BLL4672 PROTEIN-RELATED"/>
    <property type="match status" value="1"/>
</dbReference>
<dbReference type="EMBL" id="BAAAPY010000005">
    <property type="protein sequence ID" value="GAA2078706.1"/>
    <property type="molecule type" value="Genomic_DNA"/>
</dbReference>
<name>A0ABP5HM23_9ACTN</name>